<dbReference type="AlphaFoldDB" id="A0A6L5YUC2"/>
<evidence type="ECO:0000313" key="2">
    <source>
        <dbReference type="EMBL" id="MST75985.1"/>
    </source>
</evidence>
<name>A0A6L5YUC2_9FIRM</name>
<reference evidence="2 3" key="1">
    <citation type="submission" date="2019-08" db="EMBL/GenBank/DDBJ databases">
        <title>In-depth cultivation of the pig gut microbiome towards novel bacterial diversity and tailored functional studies.</title>
        <authorList>
            <person name="Wylensek D."/>
            <person name="Hitch T.C.A."/>
            <person name="Clavel T."/>
        </authorList>
    </citation>
    <scope>NUCLEOTIDE SEQUENCE [LARGE SCALE GENOMIC DNA]</scope>
    <source>
        <strain evidence="2 3">MUC/MUC-530-WT-4D</strain>
    </source>
</reference>
<accession>A0A6L5YUC2</accession>
<evidence type="ECO:0000256" key="1">
    <source>
        <dbReference type="SAM" id="MobiDB-lite"/>
    </source>
</evidence>
<dbReference type="RefSeq" id="WP_154430951.1">
    <property type="nucleotide sequence ID" value="NZ_VUNI01000033.1"/>
</dbReference>
<feature type="region of interest" description="Disordered" evidence="1">
    <location>
        <begin position="1"/>
        <end position="28"/>
    </location>
</feature>
<comment type="caution">
    <text evidence="2">The sequence shown here is derived from an EMBL/GenBank/DDBJ whole genome shotgun (WGS) entry which is preliminary data.</text>
</comment>
<evidence type="ECO:0000313" key="3">
    <source>
        <dbReference type="Proteomes" id="UP000474024"/>
    </source>
</evidence>
<gene>
    <name evidence="2" type="ORF">FYJ75_13475</name>
</gene>
<sequence length="68" mass="7965">MEYKGMTEDERLVSVTPPERDTEGRNGDALRTDNYDCVFRNEAGNRELKQIYLKYILRIQELLLSSPL</sequence>
<keyword evidence="3" id="KW-1185">Reference proteome</keyword>
<protein>
    <submittedName>
        <fullName evidence="2">Uncharacterized protein</fullName>
    </submittedName>
</protein>
<proteinExistence type="predicted"/>
<organism evidence="2 3">
    <name type="scientific">Roseburia porci</name>
    <dbReference type="NCBI Taxonomy" id="2605790"/>
    <lineage>
        <taxon>Bacteria</taxon>
        <taxon>Bacillati</taxon>
        <taxon>Bacillota</taxon>
        <taxon>Clostridia</taxon>
        <taxon>Lachnospirales</taxon>
        <taxon>Lachnospiraceae</taxon>
        <taxon>Roseburia</taxon>
    </lineage>
</organism>
<dbReference type="EMBL" id="VUNI01000033">
    <property type="protein sequence ID" value="MST75985.1"/>
    <property type="molecule type" value="Genomic_DNA"/>
</dbReference>
<dbReference type="Proteomes" id="UP000474024">
    <property type="component" value="Unassembled WGS sequence"/>
</dbReference>